<proteinExistence type="predicted"/>
<gene>
    <name evidence="2" type="ORF">ACFOWM_09460</name>
</gene>
<evidence type="ECO:0000313" key="2">
    <source>
        <dbReference type="EMBL" id="MFC4263105.1"/>
    </source>
</evidence>
<protein>
    <submittedName>
        <fullName evidence="2">Uncharacterized protein</fullName>
    </submittedName>
</protein>
<feature type="signal peptide" evidence="1">
    <location>
        <begin position="1"/>
        <end position="17"/>
    </location>
</feature>
<dbReference type="Proteomes" id="UP001595907">
    <property type="component" value="Unassembled WGS sequence"/>
</dbReference>
<dbReference type="EMBL" id="JBHSCZ010000002">
    <property type="protein sequence ID" value="MFC4263105.1"/>
    <property type="molecule type" value="Genomic_DNA"/>
</dbReference>
<dbReference type="PROSITE" id="PS51257">
    <property type="entry name" value="PROKAR_LIPOPROTEIN"/>
    <property type="match status" value="1"/>
</dbReference>
<keyword evidence="1" id="KW-0732">Signal</keyword>
<comment type="caution">
    <text evidence="2">The sequence shown here is derived from an EMBL/GenBank/DDBJ whole genome shotgun (WGS) entry which is preliminary data.</text>
</comment>
<dbReference type="RefSeq" id="WP_379709221.1">
    <property type="nucleotide sequence ID" value="NZ_JBHSCZ010000002.1"/>
</dbReference>
<evidence type="ECO:0000256" key="1">
    <source>
        <dbReference type="SAM" id="SignalP"/>
    </source>
</evidence>
<accession>A0ABV8QS77</accession>
<sequence length="117" mass="12372">MKYVFLIATVGITFLLAACKKDSGLSPAVGGDLPTNYIIVSPAGFDPINIAAVRGSTFTFVNRTGNTIGIYSLDSLAINKQGIANNTSYIYKKDTLGTIIYRMAGFPSITGSITITP</sequence>
<feature type="chain" id="PRO_5047539362" evidence="1">
    <location>
        <begin position="18"/>
        <end position="117"/>
    </location>
</feature>
<keyword evidence="3" id="KW-1185">Reference proteome</keyword>
<reference evidence="3" key="1">
    <citation type="journal article" date="2019" name="Int. J. Syst. Evol. Microbiol.">
        <title>The Global Catalogue of Microorganisms (GCM) 10K type strain sequencing project: providing services to taxonomists for standard genome sequencing and annotation.</title>
        <authorList>
            <consortium name="The Broad Institute Genomics Platform"/>
            <consortium name="The Broad Institute Genome Sequencing Center for Infectious Disease"/>
            <person name="Wu L."/>
            <person name="Ma J."/>
        </authorList>
    </citation>
    <scope>NUCLEOTIDE SEQUENCE [LARGE SCALE GENOMIC DNA]</scope>
    <source>
        <strain evidence="3">CECT 8289</strain>
    </source>
</reference>
<evidence type="ECO:0000313" key="3">
    <source>
        <dbReference type="Proteomes" id="UP001595907"/>
    </source>
</evidence>
<organism evidence="2 3">
    <name type="scientific">Ferruginibacter yonginensis</name>
    <dbReference type="NCBI Taxonomy" id="1310416"/>
    <lineage>
        <taxon>Bacteria</taxon>
        <taxon>Pseudomonadati</taxon>
        <taxon>Bacteroidota</taxon>
        <taxon>Chitinophagia</taxon>
        <taxon>Chitinophagales</taxon>
        <taxon>Chitinophagaceae</taxon>
        <taxon>Ferruginibacter</taxon>
    </lineage>
</organism>
<name>A0ABV8QS77_9BACT</name>